<organism evidence="1 2">
    <name type="scientific">Serratia fonticola</name>
    <dbReference type="NCBI Taxonomy" id="47917"/>
    <lineage>
        <taxon>Bacteria</taxon>
        <taxon>Pseudomonadati</taxon>
        <taxon>Pseudomonadota</taxon>
        <taxon>Gammaproteobacteria</taxon>
        <taxon>Enterobacterales</taxon>
        <taxon>Yersiniaceae</taxon>
        <taxon>Serratia</taxon>
    </lineage>
</organism>
<dbReference type="EMBL" id="JACNYO010000058">
    <property type="protein sequence ID" value="MBC3215775.1"/>
    <property type="molecule type" value="Genomic_DNA"/>
</dbReference>
<evidence type="ECO:0000313" key="1">
    <source>
        <dbReference type="EMBL" id="MBC3215775.1"/>
    </source>
</evidence>
<feature type="non-terminal residue" evidence="1">
    <location>
        <position position="1"/>
    </location>
</feature>
<dbReference type="GO" id="GO:0016810">
    <property type="term" value="F:hydrolase activity, acting on carbon-nitrogen (but not peptide) bonds"/>
    <property type="evidence" value="ECO:0007669"/>
    <property type="project" value="InterPro"/>
</dbReference>
<proteinExistence type="predicted"/>
<name>A0AAW3WZH9_SERFO</name>
<dbReference type="InterPro" id="IPR011059">
    <property type="entry name" value="Metal-dep_hydrolase_composite"/>
</dbReference>
<dbReference type="PANTHER" id="PTHR43135">
    <property type="entry name" value="ALPHA-D-RIBOSE 1-METHYLPHOSPHONATE 5-TRIPHOSPHATE DIPHOSPHATASE"/>
    <property type="match status" value="1"/>
</dbReference>
<dbReference type="SUPFAM" id="SSF51338">
    <property type="entry name" value="Composite domain of metallo-dependent hydrolases"/>
    <property type="match status" value="1"/>
</dbReference>
<dbReference type="InterPro" id="IPR051781">
    <property type="entry name" value="Metallo-dep_Hydrolase"/>
</dbReference>
<gene>
    <name evidence="1" type="ORF">H8J20_26985</name>
</gene>
<dbReference type="AlphaFoldDB" id="A0AAW3WZH9"/>
<comment type="caution">
    <text evidence="1">The sequence shown here is derived from an EMBL/GenBank/DDBJ whole genome shotgun (WGS) entry which is preliminary data.</text>
</comment>
<evidence type="ECO:0000313" key="2">
    <source>
        <dbReference type="Proteomes" id="UP000659084"/>
    </source>
</evidence>
<dbReference type="Proteomes" id="UP000659084">
    <property type="component" value="Unassembled WGS sequence"/>
</dbReference>
<accession>A0AAW3WZH9</accession>
<reference evidence="1" key="1">
    <citation type="submission" date="2020-08" db="EMBL/GenBank/DDBJ databases">
        <title>Food and environmental bacterial isolates.</title>
        <authorList>
            <person name="Richter L."/>
            <person name="Du Plessis E.M."/>
            <person name="Duvenage S."/>
            <person name="Allam M."/>
            <person name="Korsten L."/>
        </authorList>
    </citation>
    <scope>NUCLEOTIDE SEQUENCE</scope>
    <source>
        <strain evidence="1">UPMP2127</strain>
    </source>
</reference>
<protein>
    <submittedName>
        <fullName evidence="1">Amidohydrolase family protein</fullName>
    </submittedName>
</protein>
<dbReference type="PANTHER" id="PTHR43135:SF3">
    <property type="entry name" value="ALPHA-D-RIBOSE 1-METHYLPHOSPHONATE 5-TRIPHOSPHATE DIPHOSPHATASE"/>
    <property type="match status" value="1"/>
</dbReference>
<sequence>EALAMATGTNAELLALSGRRNPYPGKLGVVKEGALADLLLVDGDPLKNINLVADPANFAVIMKDGQVYKNTLPQ</sequence>
<dbReference type="Gene3D" id="2.30.40.10">
    <property type="entry name" value="Urease, subunit C, domain 1"/>
    <property type="match status" value="1"/>
</dbReference>